<organism evidence="2 3">
    <name type="scientific">Xenopus laevis</name>
    <name type="common">African clawed frog</name>
    <dbReference type="NCBI Taxonomy" id="8355"/>
    <lineage>
        <taxon>Eukaryota</taxon>
        <taxon>Metazoa</taxon>
        <taxon>Chordata</taxon>
        <taxon>Craniata</taxon>
        <taxon>Vertebrata</taxon>
        <taxon>Euteleostomi</taxon>
        <taxon>Amphibia</taxon>
        <taxon>Batrachia</taxon>
        <taxon>Anura</taxon>
        <taxon>Pipoidea</taxon>
        <taxon>Pipidae</taxon>
        <taxon>Xenopodinae</taxon>
        <taxon>Xenopus</taxon>
        <taxon>Xenopus</taxon>
    </lineage>
</organism>
<dbReference type="Proteomes" id="UP000694892">
    <property type="component" value="Chromosome 9_10S"/>
</dbReference>
<evidence type="ECO:0000313" key="3">
    <source>
        <dbReference type="Proteomes" id="UP000694892"/>
    </source>
</evidence>
<evidence type="ECO:0000313" key="2">
    <source>
        <dbReference type="EMBL" id="OCT60794.1"/>
    </source>
</evidence>
<gene>
    <name evidence="2" type="ORF">XELAEV_18046816mg</name>
</gene>
<protein>
    <submittedName>
        <fullName evidence="2">Uncharacterized protein</fullName>
    </submittedName>
</protein>
<evidence type="ECO:0000256" key="1">
    <source>
        <dbReference type="SAM" id="MobiDB-lite"/>
    </source>
</evidence>
<dbReference type="AlphaFoldDB" id="A0A974BTQ6"/>
<dbReference type="EMBL" id="CM004483">
    <property type="protein sequence ID" value="OCT60794.1"/>
    <property type="molecule type" value="Genomic_DNA"/>
</dbReference>
<feature type="non-terminal residue" evidence="2">
    <location>
        <position position="1"/>
    </location>
</feature>
<reference evidence="3" key="1">
    <citation type="journal article" date="2016" name="Nature">
        <title>Genome evolution in the allotetraploid frog Xenopus laevis.</title>
        <authorList>
            <person name="Session A.M."/>
            <person name="Uno Y."/>
            <person name="Kwon T."/>
            <person name="Chapman J.A."/>
            <person name="Toyoda A."/>
            <person name="Takahashi S."/>
            <person name="Fukui A."/>
            <person name="Hikosaka A."/>
            <person name="Suzuki A."/>
            <person name="Kondo M."/>
            <person name="van Heeringen S.J."/>
            <person name="Quigley I."/>
            <person name="Heinz S."/>
            <person name="Ogino H."/>
            <person name="Ochi H."/>
            <person name="Hellsten U."/>
            <person name="Lyons J.B."/>
            <person name="Simakov O."/>
            <person name="Putnam N."/>
            <person name="Stites J."/>
            <person name="Kuroki Y."/>
            <person name="Tanaka T."/>
            <person name="Michiue T."/>
            <person name="Watanabe M."/>
            <person name="Bogdanovic O."/>
            <person name="Lister R."/>
            <person name="Georgiou G."/>
            <person name="Paranjpe S.S."/>
            <person name="van Kruijsbergen I."/>
            <person name="Shu S."/>
            <person name="Carlson J."/>
            <person name="Kinoshita T."/>
            <person name="Ohta Y."/>
            <person name="Mawaribuchi S."/>
            <person name="Jenkins J."/>
            <person name="Grimwood J."/>
            <person name="Schmutz J."/>
            <person name="Mitros T."/>
            <person name="Mozaffari S.V."/>
            <person name="Suzuki Y."/>
            <person name="Haramoto Y."/>
            <person name="Yamamoto T.S."/>
            <person name="Takagi C."/>
            <person name="Heald R."/>
            <person name="Miller K."/>
            <person name="Haudenschild C."/>
            <person name="Kitzman J."/>
            <person name="Nakayama T."/>
            <person name="Izutsu Y."/>
            <person name="Robert J."/>
            <person name="Fortriede J."/>
            <person name="Burns K."/>
            <person name="Lotay V."/>
            <person name="Karimi K."/>
            <person name="Yasuoka Y."/>
            <person name="Dichmann D.S."/>
            <person name="Flajnik M.F."/>
            <person name="Houston D.W."/>
            <person name="Shendure J."/>
            <person name="DuPasquier L."/>
            <person name="Vize P.D."/>
            <person name="Zorn A.M."/>
            <person name="Ito M."/>
            <person name="Marcotte E.M."/>
            <person name="Wallingford J.B."/>
            <person name="Ito Y."/>
            <person name="Asashima M."/>
            <person name="Ueno N."/>
            <person name="Matsuda Y."/>
            <person name="Veenstra G.J."/>
            <person name="Fujiyama A."/>
            <person name="Harland R.M."/>
            <person name="Taira M."/>
            <person name="Rokhsar D.S."/>
        </authorList>
    </citation>
    <scope>NUCLEOTIDE SEQUENCE [LARGE SCALE GENOMIC DNA]</scope>
    <source>
        <strain evidence="3">J</strain>
    </source>
</reference>
<accession>A0A974BTQ6</accession>
<name>A0A974BTQ6_XENLA</name>
<proteinExistence type="predicted"/>
<feature type="compositionally biased region" description="Basic and acidic residues" evidence="1">
    <location>
        <begin position="56"/>
        <end position="69"/>
    </location>
</feature>
<feature type="region of interest" description="Disordered" evidence="1">
    <location>
        <begin position="44"/>
        <end position="69"/>
    </location>
</feature>
<sequence length="69" mass="8161">TEWDEQNYQTSCHCEKQTESKETFCPEASSLDLLLTMRSSLVHLTPNSHRGYKQNPHTEQHHPHQRESR</sequence>